<protein>
    <submittedName>
        <fullName evidence="1">BZ3500_MvSof-1268-A1-R1_Chr9g10803 protein</fullName>
    </submittedName>
</protein>
<reference evidence="2" key="1">
    <citation type="submission" date="2016-10" db="EMBL/GenBank/DDBJ databases">
        <authorList>
            <person name="Jeantristanb JTB J.-T."/>
            <person name="Ricardo R."/>
        </authorList>
    </citation>
    <scope>NUCLEOTIDE SEQUENCE [LARGE SCALE GENOMIC DNA]</scope>
</reference>
<dbReference type="STRING" id="289078.A0A2X0MEP6"/>
<dbReference type="GO" id="GO:0016491">
    <property type="term" value="F:oxidoreductase activity"/>
    <property type="evidence" value="ECO:0007669"/>
    <property type="project" value="InterPro"/>
</dbReference>
<accession>A0A2X0MEP6</accession>
<dbReference type="Gene3D" id="3.40.605.10">
    <property type="entry name" value="Aldehyde Dehydrogenase, Chain A, domain 1"/>
    <property type="match status" value="1"/>
</dbReference>
<dbReference type="InterPro" id="IPR016162">
    <property type="entry name" value="Ald_DH_N"/>
</dbReference>
<name>A0A2X0MEP6_9BASI</name>
<gene>
    <name evidence="1" type="ORF">BZ3500_MVSOF-1268-A1-R1_CHR9G10803</name>
</gene>
<sequence>MAPWKAPSSQTSEASPLTQSGMLAEVLQDTGQPAGVLRVVHVCPKDAPGVAEATMADWRFQKINGKHLKPIVFRVGGKPASVTAEADLAHAVFDELTSLLKAKTDTLSAPSDALLRGVFSTLSATRVNSSSMLRFKATVAAGQPKIEGNYYSVIDSCRSDHSEKLFLLGFGVGSPLIVSNITSEPGNDRKEGSAPVFSLLRYRDGGVVLRKRSLLALPQHIQGATIHKSAQMPPGGWELGGYGRFNGIDGIQECTQTSGHKQTTSSLSHLEQACSAFAS</sequence>
<keyword evidence="2" id="KW-1185">Reference proteome</keyword>
<evidence type="ECO:0000313" key="1">
    <source>
        <dbReference type="EMBL" id="SDA00721.1"/>
    </source>
</evidence>
<proteinExistence type="predicted"/>
<organism evidence="1 2">
    <name type="scientific">Microbotryum saponariae</name>
    <dbReference type="NCBI Taxonomy" id="289078"/>
    <lineage>
        <taxon>Eukaryota</taxon>
        <taxon>Fungi</taxon>
        <taxon>Dikarya</taxon>
        <taxon>Basidiomycota</taxon>
        <taxon>Pucciniomycotina</taxon>
        <taxon>Microbotryomycetes</taxon>
        <taxon>Microbotryales</taxon>
        <taxon>Microbotryaceae</taxon>
        <taxon>Microbotryum</taxon>
    </lineage>
</organism>
<dbReference type="EMBL" id="FMWP01000107">
    <property type="protein sequence ID" value="SDA00721.1"/>
    <property type="molecule type" value="Genomic_DNA"/>
</dbReference>
<dbReference type="SUPFAM" id="SSF53720">
    <property type="entry name" value="ALDH-like"/>
    <property type="match status" value="1"/>
</dbReference>
<evidence type="ECO:0000313" key="2">
    <source>
        <dbReference type="Proteomes" id="UP000249723"/>
    </source>
</evidence>
<dbReference type="AlphaFoldDB" id="A0A2X0MEP6"/>
<dbReference type="InterPro" id="IPR016161">
    <property type="entry name" value="Ald_DH/histidinol_DH"/>
</dbReference>
<dbReference type="Proteomes" id="UP000249723">
    <property type="component" value="Unassembled WGS sequence"/>
</dbReference>